<reference evidence="3" key="2">
    <citation type="journal article" date="2023" name="Commun. Biol.">
        <title>Intrasexual cuticular hydrocarbon dimorphism in a wasp sheds light on hydrocarbon biosynthesis genes in Hymenoptera.</title>
        <authorList>
            <person name="Moris V.C."/>
            <person name="Podsiadlowski L."/>
            <person name="Martin S."/>
            <person name="Oeyen J.P."/>
            <person name="Donath A."/>
            <person name="Petersen M."/>
            <person name="Wilbrandt J."/>
            <person name="Misof B."/>
            <person name="Liedtke D."/>
            <person name="Thamm M."/>
            <person name="Scheiner R."/>
            <person name="Schmitt T."/>
            <person name="Niehuis O."/>
        </authorList>
    </citation>
    <scope>NUCLEOTIDE SEQUENCE</scope>
    <source>
        <strain evidence="3">GBR_01_08_01A</strain>
    </source>
</reference>
<dbReference type="Pfam" id="PF06979">
    <property type="entry name" value="TMEM70"/>
    <property type="match status" value="1"/>
</dbReference>
<keyword evidence="4" id="KW-1185">Reference proteome</keyword>
<feature type="transmembrane region" description="Helical" evidence="2">
    <location>
        <begin position="81"/>
        <end position="98"/>
    </location>
</feature>
<dbReference type="Proteomes" id="UP001258017">
    <property type="component" value="Unassembled WGS sequence"/>
</dbReference>
<evidence type="ECO:0000256" key="2">
    <source>
        <dbReference type="SAM" id="Phobius"/>
    </source>
</evidence>
<name>A0AAD9VV31_9HYME</name>
<gene>
    <name evidence="3" type="ORF">KPH14_011021</name>
</gene>
<organism evidence="3 4">
    <name type="scientific">Odynerus spinipes</name>
    <dbReference type="NCBI Taxonomy" id="1348599"/>
    <lineage>
        <taxon>Eukaryota</taxon>
        <taxon>Metazoa</taxon>
        <taxon>Ecdysozoa</taxon>
        <taxon>Arthropoda</taxon>
        <taxon>Hexapoda</taxon>
        <taxon>Insecta</taxon>
        <taxon>Pterygota</taxon>
        <taxon>Neoptera</taxon>
        <taxon>Endopterygota</taxon>
        <taxon>Hymenoptera</taxon>
        <taxon>Apocrita</taxon>
        <taxon>Aculeata</taxon>
        <taxon>Vespoidea</taxon>
        <taxon>Vespidae</taxon>
        <taxon>Eumeninae</taxon>
        <taxon>Odynerus</taxon>
    </lineage>
</organism>
<comment type="similarity">
    <text evidence="1">Belongs to the TMEM70 family.</text>
</comment>
<dbReference type="AlphaFoldDB" id="A0AAD9VV31"/>
<keyword evidence="2" id="KW-1133">Transmembrane helix</keyword>
<accession>A0AAD9VV31</accession>
<dbReference type="GO" id="GO:0033615">
    <property type="term" value="P:mitochondrial proton-transporting ATP synthase complex assembly"/>
    <property type="evidence" value="ECO:0007669"/>
    <property type="project" value="TreeGrafter"/>
</dbReference>
<protein>
    <recommendedName>
        <fullName evidence="5">Transmembrane protein 70</fullName>
    </recommendedName>
</protein>
<reference evidence="3" key="1">
    <citation type="submission" date="2021-08" db="EMBL/GenBank/DDBJ databases">
        <authorList>
            <person name="Misof B."/>
            <person name="Oliver O."/>
            <person name="Podsiadlowski L."/>
            <person name="Donath A."/>
            <person name="Peters R."/>
            <person name="Mayer C."/>
            <person name="Rust J."/>
            <person name="Gunkel S."/>
            <person name="Lesny P."/>
            <person name="Martin S."/>
            <person name="Oeyen J.P."/>
            <person name="Petersen M."/>
            <person name="Panagiotis P."/>
            <person name="Wilbrandt J."/>
            <person name="Tanja T."/>
        </authorList>
    </citation>
    <scope>NUCLEOTIDE SEQUENCE</scope>
    <source>
        <strain evidence="3">GBR_01_08_01A</strain>
        <tissue evidence="3">Thorax + abdomen</tissue>
    </source>
</reference>
<dbReference type="InterPro" id="IPR009724">
    <property type="entry name" value="TMEM70"/>
</dbReference>
<evidence type="ECO:0000256" key="1">
    <source>
        <dbReference type="ARBA" id="ARBA00005280"/>
    </source>
</evidence>
<feature type="transmembrane region" description="Helical" evidence="2">
    <location>
        <begin position="110"/>
        <end position="130"/>
    </location>
</feature>
<sequence length="236" mass="26931">MSSILRSSLLQKSKNFLQETKILGRSYVLCANHNSNYIKRAVPILQRLTVNNYTKDHKYSEEKNIEIYYGTLQNQIRNLKIFSLGTSACGLAMQPFLILKATAVDSTAGVVGAIIIAVFSVASPLLLHLITKKYVTHVHYDPKEEKYIATTYSLLLRKNKIEFTPADVKIPNVTGIFTTCFIKGKPLFFDERLFNDNSHYVKIMGFDKPMDYKLSDTNYNDITTEKTLSEKIDNKR</sequence>
<proteinExistence type="inferred from homology"/>
<dbReference type="PANTHER" id="PTHR13281:SF0">
    <property type="entry name" value="TRANSMEMBRANE PROTEIN 70, MITOCHONDRIAL"/>
    <property type="match status" value="1"/>
</dbReference>
<evidence type="ECO:0000313" key="4">
    <source>
        <dbReference type="Proteomes" id="UP001258017"/>
    </source>
</evidence>
<keyword evidence="2" id="KW-0812">Transmembrane</keyword>
<keyword evidence="2" id="KW-0472">Membrane</keyword>
<dbReference type="InterPro" id="IPR045325">
    <property type="entry name" value="TMEM70/TMEM186/TMEM223"/>
</dbReference>
<evidence type="ECO:0000313" key="3">
    <source>
        <dbReference type="EMBL" id="KAK2587075.1"/>
    </source>
</evidence>
<dbReference type="EMBL" id="JAIFRP010000008">
    <property type="protein sequence ID" value="KAK2587075.1"/>
    <property type="molecule type" value="Genomic_DNA"/>
</dbReference>
<evidence type="ECO:0008006" key="5">
    <source>
        <dbReference type="Google" id="ProtNLM"/>
    </source>
</evidence>
<dbReference type="PANTHER" id="PTHR13281">
    <property type="entry name" value="TRANSMEMBRANE PROTEIN 70, MITOCHONDRIAL"/>
    <property type="match status" value="1"/>
</dbReference>
<comment type="caution">
    <text evidence="3">The sequence shown here is derived from an EMBL/GenBank/DDBJ whole genome shotgun (WGS) entry which is preliminary data.</text>
</comment>
<dbReference type="GO" id="GO:0031966">
    <property type="term" value="C:mitochondrial membrane"/>
    <property type="evidence" value="ECO:0007669"/>
    <property type="project" value="TreeGrafter"/>
</dbReference>